<evidence type="ECO:0000313" key="2">
    <source>
        <dbReference type="EMBL" id="KAK7607773.1"/>
    </source>
</evidence>
<evidence type="ECO:0000313" key="3">
    <source>
        <dbReference type="EMBL" id="KAK7608653.1"/>
    </source>
</evidence>
<organism evidence="2 4">
    <name type="scientific">Phyllosticta paracitricarpa</name>
    <dbReference type="NCBI Taxonomy" id="2016321"/>
    <lineage>
        <taxon>Eukaryota</taxon>
        <taxon>Fungi</taxon>
        <taxon>Dikarya</taxon>
        <taxon>Ascomycota</taxon>
        <taxon>Pezizomycotina</taxon>
        <taxon>Dothideomycetes</taxon>
        <taxon>Dothideomycetes incertae sedis</taxon>
        <taxon>Botryosphaeriales</taxon>
        <taxon>Phyllostictaceae</taxon>
        <taxon>Phyllosticta</taxon>
    </lineage>
</organism>
<keyword evidence="4" id="KW-1185">Reference proteome</keyword>
<protein>
    <submittedName>
        <fullName evidence="2">Uncharacterized protein</fullName>
    </submittedName>
</protein>
<evidence type="ECO:0000313" key="4">
    <source>
        <dbReference type="Proteomes" id="UP001367316"/>
    </source>
</evidence>
<evidence type="ECO:0000256" key="1">
    <source>
        <dbReference type="SAM" id="MobiDB-lite"/>
    </source>
</evidence>
<feature type="region of interest" description="Disordered" evidence="1">
    <location>
        <begin position="141"/>
        <end position="168"/>
    </location>
</feature>
<dbReference type="EMBL" id="JBBPBF010000033">
    <property type="protein sequence ID" value="KAK7607773.1"/>
    <property type="molecule type" value="Genomic_DNA"/>
</dbReference>
<gene>
    <name evidence="3" type="ORF">JOL62DRAFT_580312</name>
    <name evidence="2" type="ORF">JOL62DRAFT_582843</name>
</gene>
<name>A0ABR1MXU8_9PEZI</name>
<sequence length="203" mass="21639">PTCLALALDLFAARRAAARHHNHLRVRVRVRIWAGPSSMMWAVHRPRPSAAEVIRGTLHLLSCAFCGCCHCQPPTAPFGRLDCCSSFRLGLVASGLDCPLDHPITTIFDCRRGTKGASAAARSVVKKPTCGVAVRFAPTTATKTSGQAPQKTSKEANRPSALARAPLVPQPTTPLQYEAVQIGPVHACRLRLLQAAASHTALA</sequence>
<accession>A0ABR1MXU8</accession>
<feature type="non-terminal residue" evidence="2">
    <location>
        <position position="1"/>
    </location>
</feature>
<dbReference type="Proteomes" id="UP001367316">
    <property type="component" value="Unassembled WGS sequence"/>
</dbReference>
<feature type="compositionally biased region" description="Polar residues" evidence="1">
    <location>
        <begin position="141"/>
        <end position="151"/>
    </location>
</feature>
<reference evidence="2 4" key="1">
    <citation type="submission" date="2024-04" db="EMBL/GenBank/DDBJ databases">
        <title>Phyllosticta paracitricarpa is synonymous to the EU quarantine fungus P. citricarpa based on phylogenomic analyses.</title>
        <authorList>
            <consortium name="Lawrence Berkeley National Laboratory"/>
            <person name="Van ingen-buijs V.A."/>
            <person name="Van westerhoven A.C."/>
            <person name="Haridas S."/>
            <person name="Skiadas P."/>
            <person name="Martin F."/>
            <person name="Groenewald J.Z."/>
            <person name="Crous P.W."/>
            <person name="Seidl M.F."/>
        </authorList>
    </citation>
    <scope>NUCLEOTIDE SEQUENCE [LARGE SCALE GENOMIC DNA]</scope>
    <source>
        <strain evidence="2 4">CBS 141358</strain>
    </source>
</reference>
<dbReference type="EMBL" id="JBBPBF010000027">
    <property type="protein sequence ID" value="KAK7608653.1"/>
    <property type="molecule type" value="Genomic_DNA"/>
</dbReference>
<proteinExistence type="predicted"/>
<comment type="caution">
    <text evidence="2">The sequence shown here is derived from an EMBL/GenBank/DDBJ whole genome shotgun (WGS) entry which is preliminary data.</text>
</comment>